<feature type="compositionally biased region" description="Basic and acidic residues" evidence="1">
    <location>
        <begin position="26"/>
        <end position="38"/>
    </location>
</feature>
<dbReference type="RefSeq" id="WP_154543713.1">
    <property type="nucleotide sequence ID" value="NZ_VUMY01000004.1"/>
</dbReference>
<keyword evidence="2" id="KW-0472">Membrane</keyword>
<sequence length="413" mass="42414">MKPEDTSGLSELGQAARDASATGSVKDPDWRPFPRGDEPVADSKAGDIAEAGGHSQRFWLGIGFAVAVVVALVAGGGLLLWANPEILGSSSPSAAPSSRVTGMSSGDSIGNKSPNPGQSLADSPETETKPCQLNGIEGTSGVPCEADSELAGSAGTASPPAGGTGAGAAEAVKGCDGATIVAPAKGKLTALELRQKFEALGEAAGAEIAVAWYDPKYGLVTAGKEGAWPAWSTSKVPLAVAVMQDGKGLDLQASMRQAITASDNAAAGRLWQGLAASNSERAEAMNRVLRQAGDSKTVVPTEQKLEGYSIFGQTTWTPTNQVRLAAALPCLKDAQQVTEFMGQVIPDQRWGMGRLPGAVFKGGWGPSGEVYTVRQFGWYEDSGGNRVFLAMAVKASSMSTGIALLDSFASVLR</sequence>
<feature type="region of interest" description="Disordered" evidence="1">
    <location>
        <begin position="1"/>
        <end position="45"/>
    </location>
</feature>
<organism evidence="3 4">
    <name type="scientific">Mobiluncus porci</name>
    <dbReference type="NCBI Taxonomy" id="2652278"/>
    <lineage>
        <taxon>Bacteria</taxon>
        <taxon>Bacillati</taxon>
        <taxon>Actinomycetota</taxon>
        <taxon>Actinomycetes</taxon>
        <taxon>Actinomycetales</taxon>
        <taxon>Actinomycetaceae</taxon>
        <taxon>Mobiluncus</taxon>
    </lineage>
</organism>
<feature type="region of interest" description="Disordered" evidence="1">
    <location>
        <begin position="89"/>
        <end position="169"/>
    </location>
</feature>
<evidence type="ECO:0008006" key="5">
    <source>
        <dbReference type="Google" id="ProtNLM"/>
    </source>
</evidence>
<dbReference type="InterPro" id="IPR012338">
    <property type="entry name" value="Beta-lactam/transpept-like"/>
</dbReference>
<dbReference type="Proteomes" id="UP000442535">
    <property type="component" value="Unassembled WGS sequence"/>
</dbReference>
<gene>
    <name evidence="3" type="ORF">FYJ63_03230</name>
</gene>
<dbReference type="SUPFAM" id="SSF56601">
    <property type="entry name" value="beta-lactamase/transpeptidase-like"/>
    <property type="match status" value="1"/>
</dbReference>
<comment type="caution">
    <text evidence="3">The sequence shown here is derived from an EMBL/GenBank/DDBJ whole genome shotgun (WGS) entry which is preliminary data.</text>
</comment>
<evidence type="ECO:0000313" key="4">
    <source>
        <dbReference type="Proteomes" id="UP000442535"/>
    </source>
</evidence>
<feature type="compositionally biased region" description="Low complexity" evidence="1">
    <location>
        <begin position="89"/>
        <end position="98"/>
    </location>
</feature>
<keyword evidence="4" id="KW-1185">Reference proteome</keyword>
<feature type="compositionally biased region" description="Polar residues" evidence="1">
    <location>
        <begin position="99"/>
        <end position="121"/>
    </location>
</feature>
<evidence type="ECO:0000256" key="1">
    <source>
        <dbReference type="SAM" id="MobiDB-lite"/>
    </source>
</evidence>
<keyword evidence="2" id="KW-0812">Transmembrane</keyword>
<proteinExistence type="predicted"/>
<keyword evidence="2" id="KW-1133">Transmembrane helix</keyword>
<evidence type="ECO:0000313" key="3">
    <source>
        <dbReference type="EMBL" id="MST49258.1"/>
    </source>
</evidence>
<feature type="compositionally biased region" description="Low complexity" evidence="1">
    <location>
        <begin position="151"/>
        <end position="161"/>
    </location>
</feature>
<dbReference type="AlphaFoldDB" id="A0A7K0K1G3"/>
<reference evidence="3 4" key="1">
    <citation type="submission" date="2019-08" db="EMBL/GenBank/DDBJ databases">
        <title>In-depth cultivation of the pig gut microbiome towards novel bacterial diversity and tailored functional studies.</title>
        <authorList>
            <person name="Wylensek D."/>
            <person name="Hitch T.C.A."/>
            <person name="Clavel T."/>
        </authorList>
    </citation>
    <scope>NUCLEOTIDE SEQUENCE [LARGE SCALE GENOMIC DNA]</scope>
    <source>
        <strain evidence="3 4">RF-GAM-744-WT-7</strain>
    </source>
</reference>
<name>A0A7K0K1G3_9ACTO</name>
<dbReference type="EMBL" id="VUMY01000004">
    <property type="protein sequence ID" value="MST49258.1"/>
    <property type="molecule type" value="Genomic_DNA"/>
</dbReference>
<dbReference type="Gene3D" id="3.40.710.10">
    <property type="entry name" value="DD-peptidase/beta-lactamase superfamily"/>
    <property type="match status" value="1"/>
</dbReference>
<feature type="transmembrane region" description="Helical" evidence="2">
    <location>
        <begin position="58"/>
        <end position="82"/>
    </location>
</feature>
<protein>
    <recommendedName>
        <fullName evidence="5">Serine hydrolase</fullName>
    </recommendedName>
</protein>
<accession>A0A7K0K1G3</accession>
<evidence type="ECO:0000256" key="2">
    <source>
        <dbReference type="SAM" id="Phobius"/>
    </source>
</evidence>